<dbReference type="EMBL" id="SRLO01000151">
    <property type="protein sequence ID" value="TNN71330.1"/>
    <property type="molecule type" value="Genomic_DNA"/>
</dbReference>
<evidence type="ECO:0000313" key="2">
    <source>
        <dbReference type="Proteomes" id="UP000314294"/>
    </source>
</evidence>
<accession>A0A4Z2I0L2</accession>
<comment type="caution">
    <text evidence="1">The sequence shown here is derived from an EMBL/GenBank/DDBJ whole genome shotgun (WGS) entry which is preliminary data.</text>
</comment>
<keyword evidence="2" id="KW-1185">Reference proteome</keyword>
<reference evidence="1 2" key="1">
    <citation type="submission" date="2019-03" db="EMBL/GenBank/DDBJ databases">
        <title>First draft genome of Liparis tanakae, snailfish: a comprehensive survey of snailfish specific genes.</title>
        <authorList>
            <person name="Kim W."/>
            <person name="Song I."/>
            <person name="Jeong J.-H."/>
            <person name="Kim D."/>
            <person name="Kim S."/>
            <person name="Ryu S."/>
            <person name="Song J.Y."/>
            <person name="Lee S.K."/>
        </authorList>
    </citation>
    <scope>NUCLEOTIDE SEQUENCE [LARGE SCALE GENOMIC DNA]</scope>
    <source>
        <tissue evidence="1">Muscle</tissue>
    </source>
</reference>
<protein>
    <submittedName>
        <fullName evidence="1">Uncharacterized protein</fullName>
    </submittedName>
</protein>
<organism evidence="1 2">
    <name type="scientific">Liparis tanakae</name>
    <name type="common">Tanaka's snailfish</name>
    <dbReference type="NCBI Taxonomy" id="230148"/>
    <lineage>
        <taxon>Eukaryota</taxon>
        <taxon>Metazoa</taxon>
        <taxon>Chordata</taxon>
        <taxon>Craniata</taxon>
        <taxon>Vertebrata</taxon>
        <taxon>Euteleostomi</taxon>
        <taxon>Actinopterygii</taxon>
        <taxon>Neopterygii</taxon>
        <taxon>Teleostei</taxon>
        <taxon>Neoteleostei</taxon>
        <taxon>Acanthomorphata</taxon>
        <taxon>Eupercaria</taxon>
        <taxon>Perciformes</taxon>
        <taxon>Cottioidei</taxon>
        <taxon>Cottales</taxon>
        <taxon>Liparidae</taxon>
        <taxon>Liparis</taxon>
    </lineage>
</organism>
<evidence type="ECO:0000313" key="1">
    <source>
        <dbReference type="EMBL" id="TNN71330.1"/>
    </source>
</evidence>
<gene>
    <name evidence="1" type="ORF">EYF80_018408</name>
</gene>
<proteinExistence type="predicted"/>
<sequence>MVIREYHRRSVIRKLAFGLELHLQKVPVLLADDLADESRQSLQGPIKRLADKCLTSREKTETHVSARRLITNTRVNRTAKVQAAMIHSEMVKTSSTVPGQMVMRVFITKRVLKLILLSAPMLRDEASVKSLLCSSMTRAMRYSRRNMGMDRMMSTSASVLDGT</sequence>
<dbReference type="AlphaFoldDB" id="A0A4Z2I0L2"/>
<dbReference type="Proteomes" id="UP000314294">
    <property type="component" value="Unassembled WGS sequence"/>
</dbReference>
<name>A0A4Z2I0L2_9TELE</name>